<organism evidence="1 2">
    <name type="scientific">Saccharopolyspora rosea</name>
    <dbReference type="NCBI Taxonomy" id="524884"/>
    <lineage>
        <taxon>Bacteria</taxon>
        <taxon>Bacillati</taxon>
        <taxon>Actinomycetota</taxon>
        <taxon>Actinomycetes</taxon>
        <taxon>Pseudonocardiales</taxon>
        <taxon>Pseudonocardiaceae</taxon>
        <taxon>Saccharopolyspora</taxon>
    </lineage>
</organism>
<gene>
    <name evidence="1" type="ORF">ACFQ16_25920</name>
</gene>
<name>A0ABW3FZ85_9PSEU</name>
<proteinExistence type="predicted"/>
<dbReference type="RefSeq" id="WP_345601306.1">
    <property type="nucleotide sequence ID" value="NZ_BAABLT010000032.1"/>
</dbReference>
<dbReference type="EMBL" id="JBHTIW010000030">
    <property type="protein sequence ID" value="MFD0923197.1"/>
    <property type="molecule type" value="Genomic_DNA"/>
</dbReference>
<sequence length="148" mass="16210">MTTQPPTPTDAPMQWLMVSGGETEPADLRLYAQLADQETEHRTDTGEAWFIGITRVFTGCSDPRADLERLATSWFENSGLAPLLAQVDAEAQAVTFWKALEVAEPTEAIQLTDEGITRAIEHPNLGGGVPRAGFSVEVIAEREIDDQR</sequence>
<protein>
    <submittedName>
        <fullName evidence="1">Uncharacterized protein</fullName>
    </submittedName>
</protein>
<dbReference type="Proteomes" id="UP001597018">
    <property type="component" value="Unassembled WGS sequence"/>
</dbReference>
<reference evidence="2" key="1">
    <citation type="journal article" date="2019" name="Int. J. Syst. Evol. Microbiol.">
        <title>The Global Catalogue of Microorganisms (GCM) 10K type strain sequencing project: providing services to taxonomists for standard genome sequencing and annotation.</title>
        <authorList>
            <consortium name="The Broad Institute Genomics Platform"/>
            <consortium name="The Broad Institute Genome Sequencing Center for Infectious Disease"/>
            <person name="Wu L."/>
            <person name="Ma J."/>
        </authorList>
    </citation>
    <scope>NUCLEOTIDE SEQUENCE [LARGE SCALE GENOMIC DNA]</scope>
    <source>
        <strain evidence="2">CCUG 56401</strain>
    </source>
</reference>
<keyword evidence="2" id="KW-1185">Reference proteome</keyword>
<accession>A0ABW3FZ85</accession>
<evidence type="ECO:0000313" key="1">
    <source>
        <dbReference type="EMBL" id="MFD0923197.1"/>
    </source>
</evidence>
<comment type="caution">
    <text evidence="1">The sequence shown here is derived from an EMBL/GenBank/DDBJ whole genome shotgun (WGS) entry which is preliminary data.</text>
</comment>
<evidence type="ECO:0000313" key="2">
    <source>
        <dbReference type="Proteomes" id="UP001597018"/>
    </source>
</evidence>